<evidence type="ECO:0000313" key="1">
    <source>
        <dbReference type="EMBL" id="QDZ25996.1"/>
    </source>
</evidence>
<name>A0A5B8N140_9CHLO</name>
<dbReference type="AlphaFoldDB" id="A0A5B8N140"/>
<proteinExistence type="predicted"/>
<protein>
    <submittedName>
        <fullName evidence="1">Uncharacterized protein</fullName>
    </submittedName>
</protein>
<organism evidence="1 2">
    <name type="scientific">Chloropicon primus</name>
    <dbReference type="NCBI Taxonomy" id="1764295"/>
    <lineage>
        <taxon>Eukaryota</taxon>
        <taxon>Viridiplantae</taxon>
        <taxon>Chlorophyta</taxon>
        <taxon>Chloropicophyceae</taxon>
        <taxon>Chloropicales</taxon>
        <taxon>Chloropicaceae</taxon>
        <taxon>Chloropicon</taxon>
    </lineage>
</organism>
<evidence type="ECO:0000313" key="2">
    <source>
        <dbReference type="Proteomes" id="UP000316726"/>
    </source>
</evidence>
<sequence length="298" mass="33884">MEAKRITSLVDAKGVSIVATKEILSSRNKPDLLLFSVIPVSLDEKRNSAFVTKVQELVSCFTMKNLKVCLYFLQLKSEYGLVDTPVMQFDGMTPAAYKEKYGYADKVPIAAAVAYEHIKMVSLKTSIPLDHTVVMGMEASGCLVVNMAFSQYSEMDIAGYCCVDSYLPRNFSIYSQFCRKRLMTKKLFMSNHLVQDAVPCSWGNETFHDLRNLGLRPSSSCYFSIRNKSACWDHVRDWIECYMFPQIEGHDVVFRQGRRVSWAPEDILEDYIEYEIDSDDDCGYGHDSESLQSLVVGF</sequence>
<accession>A0A5B8N140</accession>
<dbReference type="Proteomes" id="UP000316726">
    <property type="component" value="Chromosome 20"/>
</dbReference>
<dbReference type="EMBL" id="CP031053">
    <property type="protein sequence ID" value="QDZ25996.1"/>
    <property type="molecule type" value="Genomic_DNA"/>
</dbReference>
<reference evidence="1 2" key="1">
    <citation type="submission" date="2018-07" db="EMBL/GenBank/DDBJ databases">
        <title>The complete nuclear genome of the prasinophyte Chloropicon primus (CCMP1205).</title>
        <authorList>
            <person name="Pombert J.-F."/>
            <person name="Otis C."/>
            <person name="Turmel M."/>
            <person name="Lemieux C."/>
        </authorList>
    </citation>
    <scope>NUCLEOTIDE SEQUENCE [LARGE SCALE GENOMIC DNA]</scope>
    <source>
        <strain evidence="1 2">CCMP1205</strain>
    </source>
</reference>
<gene>
    <name evidence="1" type="ORF">A3770_20p85140</name>
</gene>
<keyword evidence="2" id="KW-1185">Reference proteome</keyword>